<dbReference type="Proteomes" id="UP000663859">
    <property type="component" value="Unassembled WGS sequence"/>
</dbReference>
<proteinExistence type="predicted"/>
<name>A0A8J2BN33_9BACT</name>
<reference evidence="1" key="1">
    <citation type="submission" date="2021-02" db="EMBL/GenBank/DDBJ databases">
        <authorList>
            <person name="Cremers G."/>
            <person name="Picone N."/>
        </authorList>
    </citation>
    <scope>NUCLEOTIDE SEQUENCE</scope>
    <source>
        <strain evidence="1">PQ17</strain>
    </source>
</reference>
<comment type="caution">
    <text evidence="1">The sequence shown here is derived from an EMBL/GenBank/DDBJ whole genome shotgun (WGS) entry which is preliminary data.</text>
</comment>
<sequence length="45" mass="4831">MGQAAGCWLEDGLADVEEERLAVPAEEFPTGRVIVCIRSRNGLTA</sequence>
<keyword evidence="2" id="KW-1185">Reference proteome</keyword>
<dbReference type="AlphaFoldDB" id="A0A8J2BN33"/>
<evidence type="ECO:0000313" key="2">
    <source>
        <dbReference type="Proteomes" id="UP000663859"/>
    </source>
</evidence>
<accession>A0A8J2BN33</accession>
<organism evidence="1 2">
    <name type="scientific">Candidatus Methylacidithermus pantelleriae</name>
    <dbReference type="NCBI Taxonomy" id="2744239"/>
    <lineage>
        <taxon>Bacteria</taxon>
        <taxon>Pseudomonadati</taxon>
        <taxon>Verrucomicrobiota</taxon>
        <taxon>Methylacidiphilae</taxon>
        <taxon>Methylacidiphilales</taxon>
        <taxon>Methylacidiphilaceae</taxon>
        <taxon>Candidatus Methylacidithermus</taxon>
    </lineage>
</organism>
<gene>
    <name evidence="1" type="ORF">MPNT_120031</name>
</gene>
<evidence type="ECO:0000313" key="1">
    <source>
        <dbReference type="EMBL" id="CAF0692478.1"/>
    </source>
</evidence>
<protein>
    <submittedName>
        <fullName evidence="1">Uncharacterized protein</fullName>
    </submittedName>
</protein>
<dbReference type="EMBL" id="CAJNOB010000004">
    <property type="protein sequence ID" value="CAF0692478.1"/>
    <property type="molecule type" value="Genomic_DNA"/>
</dbReference>